<feature type="region of interest" description="Disordered" evidence="1">
    <location>
        <begin position="1"/>
        <end position="25"/>
    </location>
</feature>
<protein>
    <submittedName>
        <fullName evidence="2">Uncharacterized protein</fullName>
    </submittedName>
</protein>
<evidence type="ECO:0000313" key="2">
    <source>
        <dbReference type="EMBL" id="GIY76462.1"/>
    </source>
</evidence>
<dbReference type="EMBL" id="BPLQ01014009">
    <property type="protein sequence ID" value="GIY76462.1"/>
    <property type="molecule type" value="Genomic_DNA"/>
</dbReference>
<name>A0AAV4W188_9ARAC</name>
<accession>A0AAV4W188</accession>
<dbReference type="AlphaFoldDB" id="A0AAV4W188"/>
<gene>
    <name evidence="2" type="ORF">CDAR_124841</name>
    <name evidence="3" type="ORF">CDAR_124861</name>
</gene>
<proteinExistence type="predicted"/>
<feature type="compositionally biased region" description="Polar residues" evidence="1">
    <location>
        <begin position="12"/>
        <end position="24"/>
    </location>
</feature>
<evidence type="ECO:0000313" key="4">
    <source>
        <dbReference type="Proteomes" id="UP001054837"/>
    </source>
</evidence>
<organism evidence="2 4">
    <name type="scientific">Caerostris darwini</name>
    <dbReference type="NCBI Taxonomy" id="1538125"/>
    <lineage>
        <taxon>Eukaryota</taxon>
        <taxon>Metazoa</taxon>
        <taxon>Ecdysozoa</taxon>
        <taxon>Arthropoda</taxon>
        <taxon>Chelicerata</taxon>
        <taxon>Arachnida</taxon>
        <taxon>Araneae</taxon>
        <taxon>Araneomorphae</taxon>
        <taxon>Entelegynae</taxon>
        <taxon>Araneoidea</taxon>
        <taxon>Araneidae</taxon>
        <taxon>Caerostris</taxon>
    </lineage>
</organism>
<evidence type="ECO:0000256" key="1">
    <source>
        <dbReference type="SAM" id="MobiDB-lite"/>
    </source>
</evidence>
<reference evidence="2 4" key="1">
    <citation type="submission" date="2021-06" db="EMBL/GenBank/DDBJ databases">
        <title>Caerostris darwini draft genome.</title>
        <authorList>
            <person name="Kono N."/>
            <person name="Arakawa K."/>
        </authorList>
    </citation>
    <scope>NUCLEOTIDE SEQUENCE [LARGE SCALE GENOMIC DNA]</scope>
</reference>
<dbReference type="EMBL" id="BPLQ01014009">
    <property type="protein sequence ID" value="GIY76468.1"/>
    <property type="molecule type" value="Genomic_DNA"/>
</dbReference>
<evidence type="ECO:0000313" key="3">
    <source>
        <dbReference type="EMBL" id="GIY76468.1"/>
    </source>
</evidence>
<keyword evidence="4" id="KW-1185">Reference proteome</keyword>
<sequence length="131" mass="14522">MFPKATRKPPSSAETSPKRFSSNPIDERISYADALKNQHRKISLTQPKNPQRIIPTDEDLNSLTKIIYIVKKFSSLFQPLGGIDSLYDNSKTVTAKIKKNEGVFKPSIPSNGINNSLSEAQGTTPLFLTSQ</sequence>
<comment type="caution">
    <text evidence="2">The sequence shown here is derived from an EMBL/GenBank/DDBJ whole genome shotgun (WGS) entry which is preliminary data.</text>
</comment>
<dbReference type="Proteomes" id="UP001054837">
    <property type="component" value="Unassembled WGS sequence"/>
</dbReference>